<sequence>MNAILRPATPDDLARVCAWAEDAETLYFMFPAARFPLTPEQLQQALAQRHAASVLEIDGQPAGFADFIALAPELPATLGHVIVDPARRRQGVGRALVEAMCRLAWRQGAVDIHATCFDRNAPALALYQRLGFAPVGWRQRTDYAGRTHLAFDLARPPRAADTEDGVDYDDDPARIDFDWLTGQLAQTYWSPGIGRPKVELAARHSTVVMAAYAEGRQIAYARVLSDGNRFGYLADVIVDPAWRGRGIATRLLQRILAHPRIAHVENCYLMTFDAHVVYRPLGFEVYPRPERFMWRGRPATNAGGR</sequence>
<feature type="domain" description="N-acetyltransferase" evidence="3">
    <location>
        <begin position="3"/>
        <end position="158"/>
    </location>
</feature>
<dbReference type="CDD" id="cd04301">
    <property type="entry name" value="NAT_SF"/>
    <property type="match status" value="2"/>
</dbReference>
<dbReference type="PROSITE" id="PS51186">
    <property type="entry name" value="GNAT"/>
    <property type="match status" value="2"/>
</dbReference>
<evidence type="ECO:0000256" key="1">
    <source>
        <dbReference type="ARBA" id="ARBA00022679"/>
    </source>
</evidence>
<organism evidence="4 5">
    <name type="scientific">Chitiniphilus shinanonensis</name>
    <dbReference type="NCBI Taxonomy" id="553088"/>
    <lineage>
        <taxon>Bacteria</taxon>
        <taxon>Pseudomonadati</taxon>
        <taxon>Pseudomonadota</taxon>
        <taxon>Betaproteobacteria</taxon>
        <taxon>Neisseriales</taxon>
        <taxon>Chitinibacteraceae</taxon>
        <taxon>Chitiniphilus</taxon>
    </lineage>
</organism>
<keyword evidence="5" id="KW-1185">Reference proteome</keyword>
<dbReference type="EMBL" id="BSOZ01000069">
    <property type="protein sequence ID" value="GLS05852.1"/>
    <property type="molecule type" value="Genomic_DNA"/>
</dbReference>
<dbReference type="Proteomes" id="UP001156836">
    <property type="component" value="Unassembled WGS sequence"/>
</dbReference>
<dbReference type="Pfam" id="PF00583">
    <property type="entry name" value="Acetyltransf_1"/>
    <property type="match status" value="1"/>
</dbReference>
<evidence type="ECO:0000313" key="4">
    <source>
        <dbReference type="EMBL" id="GLS05852.1"/>
    </source>
</evidence>
<dbReference type="Gene3D" id="3.40.630.30">
    <property type="match status" value="2"/>
</dbReference>
<dbReference type="InterPro" id="IPR000182">
    <property type="entry name" value="GNAT_dom"/>
</dbReference>
<gene>
    <name evidence="4" type="ORF">GCM10007860_30110</name>
</gene>
<name>A0ABQ6BWR4_9NEIS</name>
<evidence type="ECO:0000259" key="3">
    <source>
        <dbReference type="PROSITE" id="PS51186"/>
    </source>
</evidence>
<keyword evidence="2" id="KW-0012">Acyltransferase</keyword>
<proteinExistence type="predicted"/>
<evidence type="ECO:0000313" key="5">
    <source>
        <dbReference type="Proteomes" id="UP001156836"/>
    </source>
</evidence>
<comment type="caution">
    <text evidence="4">The sequence shown here is derived from an EMBL/GenBank/DDBJ whole genome shotgun (WGS) entry which is preliminary data.</text>
</comment>
<evidence type="ECO:0000256" key="2">
    <source>
        <dbReference type="ARBA" id="ARBA00023315"/>
    </source>
</evidence>
<dbReference type="InterPro" id="IPR050832">
    <property type="entry name" value="Bact_Acetyltransf"/>
</dbReference>
<reference evidence="5" key="1">
    <citation type="journal article" date="2019" name="Int. J. Syst. Evol. Microbiol.">
        <title>The Global Catalogue of Microorganisms (GCM) 10K type strain sequencing project: providing services to taxonomists for standard genome sequencing and annotation.</title>
        <authorList>
            <consortium name="The Broad Institute Genomics Platform"/>
            <consortium name="The Broad Institute Genome Sequencing Center for Infectious Disease"/>
            <person name="Wu L."/>
            <person name="Ma J."/>
        </authorList>
    </citation>
    <scope>NUCLEOTIDE SEQUENCE [LARGE SCALE GENOMIC DNA]</scope>
    <source>
        <strain evidence="5">NBRC 104970</strain>
    </source>
</reference>
<accession>A0ABQ6BWR4</accession>
<dbReference type="RefSeq" id="WP_018746751.1">
    <property type="nucleotide sequence ID" value="NZ_BSOZ01000069.1"/>
</dbReference>
<feature type="domain" description="N-acetyltransferase" evidence="3">
    <location>
        <begin position="152"/>
        <end position="298"/>
    </location>
</feature>
<dbReference type="InterPro" id="IPR016181">
    <property type="entry name" value="Acyl_CoA_acyltransferase"/>
</dbReference>
<protein>
    <recommendedName>
        <fullName evidence="3">N-acetyltransferase domain-containing protein</fullName>
    </recommendedName>
</protein>
<dbReference type="Pfam" id="PF13508">
    <property type="entry name" value="Acetyltransf_7"/>
    <property type="match status" value="1"/>
</dbReference>
<dbReference type="PANTHER" id="PTHR43877">
    <property type="entry name" value="AMINOALKYLPHOSPHONATE N-ACETYLTRANSFERASE-RELATED-RELATED"/>
    <property type="match status" value="1"/>
</dbReference>
<dbReference type="SUPFAM" id="SSF55729">
    <property type="entry name" value="Acyl-CoA N-acyltransferases (Nat)"/>
    <property type="match status" value="2"/>
</dbReference>
<dbReference type="PANTHER" id="PTHR43877:SF2">
    <property type="entry name" value="AMINOALKYLPHOSPHONATE N-ACETYLTRANSFERASE-RELATED"/>
    <property type="match status" value="1"/>
</dbReference>
<keyword evidence="1" id="KW-0808">Transferase</keyword>